<dbReference type="EMBL" id="OX395139">
    <property type="protein sequence ID" value="CAI5792245.1"/>
    <property type="molecule type" value="Genomic_DNA"/>
</dbReference>
<accession>A0AA35L9G9</accession>
<evidence type="ECO:0000313" key="1">
    <source>
        <dbReference type="EMBL" id="CAI5792245.1"/>
    </source>
</evidence>
<name>A0AA35L9G9_9SAUR</name>
<dbReference type="AlphaFoldDB" id="A0AA35L9G9"/>
<gene>
    <name evidence="1" type="ORF">PODLI_1B009293</name>
</gene>
<proteinExistence type="predicted"/>
<sequence>MVIGPAAMQIRIGGRLTVRRPRRELRWGAGANRGSAASKCRIGRGRYFLPPHVIFSGGIMHSGVNIALFIRRIGDDSIQRRKQETVNLTQI</sequence>
<evidence type="ECO:0000313" key="2">
    <source>
        <dbReference type="Proteomes" id="UP001178461"/>
    </source>
</evidence>
<protein>
    <submittedName>
        <fullName evidence="1">Uncharacterized protein</fullName>
    </submittedName>
</protein>
<dbReference type="Proteomes" id="UP001178461">
    <property type="component" value="Chromosome 14"/>
</dbReference>
<keyword evidence="2" id="KW-1185">Reference proteome</keyword>
<organism evidence="1 2">
    <name type="scientific">Podarcis lilfordi</name>
    <name type="common">Lilford's wall lizard</name>
    <dbReference type="NCBI Taxonomy" id="74358"/>
    <lineage>
        <taxon>Eukaryota</taxon>
        <taxon>Metazoa</taxon>
        <taxon>Chordata</taxon>
        <taxon>Craniata</taxon>
        <taxon>Vertebrata</taxon>
        <taxon>Euteleostomi</taxon>
        <taxon>Lepidosauria</taxon>
        <taxon>Squamata</taxon>
        <taxon>Bifurcata</taxon>
        <taxon>Unidentata</taxon>
        <taxon>Episquamata</taxon>
        <taxon>Laterata</taxon>
        <taxon>Lacertibaenia</taxon>
        <taxon>Lacertidae</taxon>
        <taxon>Podarcis</taxon>
    </lineage>
</organism>
<reference evidence="1" key="1">
    <citation type="submission" date="2022-12" db="EMBL/GenBank/DDBJ databases">
        <authorList>
            <person name="Alioto T."/>
            <person name="Alioto T."/>
            <person name="Gomez Garrido J."/>
        </authorList>
    </citation>
    <scope>NUCLEOTIDE SEQUENCE</scope>
</reference>